<evidence type="ECO:0000313" key="1">
    <source>
        <dbReference type="EMBL" id="UNO49601.1"/>
    </source>
</evidence>
<dbReference type="EMBL" id="CP080467">
    <property type="protein sequence ID" value="UNO49601.1"/>
    <property type="molecule type" value="Genomic_DNA"/>
</dbReference>
<protein>
    <submittedName>
        <fullName evidence="1">ArsR family transcriptional regulator</fullName>
    </submittedName>
</protein>
<accession>A0A9E6ZMA0</accession>
<name>A0A9E6ZMA0_ALIAG</name>
<dbReference type="KEGG" id="aaco:K1I37_03400"/>
<organism evidence="1 2">
    <name type="scientific">Alicyclobacillus acidoterrestris (strain ATCC 49025 / DSM 3922 / CIP 106132 / NCIMB 13137 / GD3B)</name>
    <dbReference type="NCBI Taxonomy" id="1356854"/>
    <lineage>
        <taxon>Bacteria</taxon>
        <taxon>Bacillati</taxon>
        <taxon>Bacillota</taxon>
        <taxon>Bacilli</taxon>
        <taxon>Bacillales</taxon>
        <taxon>Alicyclobacillaceae</taxon>
        <taxon>Alicyclobacillus</taxon>
    </lineage>
</organism>
<dbReference type="AlphaFoldDB" id="A0A9E6ZMA0"/>
<reference evidence="2" key="1">
    <citation type="journal article" date="2022" name="G3 (Bethesda)">
        <title>Unveiling the complete genome sequence of Alicyclobacillus acidoterrestris DSM 3922T, a taint-producing strain.</title>
        <authorList>
            <person name="Leonardo I.C."/>
            <person name="Barreto Crespo M.T."/>
            <person name="Gaspar F.B."/>
        </authorList>
    </citation>
    <scope>NUCLEOTIDE SEQUENCE [LARGE SCALE GENOMIC DNA]</scope>
    <source>
        <strain evidence="2">DSM 3922</strain>
    </source>
</reference>
<keyword evidence="2" id="KW-1185">Reference proteome</keyword>
<dbReference type="Proteomes" id="UP000829401">
    <property type="component" value="Chromosome"/>
</dbReference>
<sequence length="426" mass="47730">MMMHTTNRIQLGVLGADDSLAIIQEVAKTYEELELIPIVYWEEDEIPDRIAPYLSRAQMWLFSGQVPYSIARQQLQVDRPMFYTRHSGEGLYKALLYWVHERGLKVSDISFDTLSPDVVAAFLADVGISSTVHLKHYNGVIRSEELVNYHKSLWEEGVTRASITCLRSAHLQLEKLGLPTMHLTPTHSEVRQVLENIIQTHELLQSRDAQVVVQLIGMNPDQIATLATDCDATVQRYARYVHGSTQKVSASQWMVYATRGAIEEITHNFSRRPTLPFLADIEAQITVGIGIGTTVLAAEERAHFALNEASTLGLGQWVCVLENNQVISPLSSGEETLSYPLSHGDYEDLSHAISLSALTLTKLASVLDKRGSTRLTAHELAKHLHILPRSARRILLTLEAHGLATVVGEETPYQRGRPRKIYDIRL</sequence>
<gene>
    <name evidence="1" type="ORF">K1I37_03400</name>
</gene>
<proteinExistence type="predicted"/>
<evidence type="ECO:0000313" key="2">
    <source>
        <dbReference type="Proteomes" id="UP000829401"/>
    </source>
</evidence>
<dbReference type="OrthoDB" id="4986073at2"/>